<comment type="caution">
    <text evidence="3">The sequence shown here is derived from an EMBL/GenBank/DDBJ whole genome shotgun (WGS) entry which is preliminary data.</text>
</comment>
<dbReference type="RefSeq" id="WP_261615607.1">
    <property type="nucleotide sequence ID" value="NZ_JALIDZ010000004.1"/>
</dbReference>
<feature type="domain" description="WsaF N-terminal" evidence="1">
    <location>
        <begin position="155"/>
        <end position="208"/>
    </location>
</feature>
<dbReference type="Pfam" id="PF21374">
    <property type="entry name" value="WsaF_N"/>
    <property type="match status" value="1"/>
</dbReference>
<organism evidence="3 4">
    <name type="scientific">Microbaculum marinisediminis</name>
    <dbReference type="NCBI Taxonomy" id="2931392"/>
    <lineage>
        <taxon>Bacteria</taxon>
        <taxon>Pseudomonadati</taxon>
        <taxon>Pseudomonadota</taxon>
        <taxon>Alphaproteobacteria</taxon>
        <taxon>Hyphomicrobiales</taxon>
        <taxon>Tepidamorphaceae</taxon>
        <taxon>Microbaculum</taxon>
    </lineage>
</organism>
<dbReference type="SUPFAM" id="SSF53756">
    <property type="entry name" value="UDP-Glycosyltransferase/glycogen phosphorylase"/>
    <property type="match status" value="1"/>
</dbReference>
<evidence type="ECO:0000259" key="2">
    <source>
        <dbReference type="Pfam" id="PF22772"/>
    </source>
</evidence>
<evidence type="ECO:0000313" key="3">
    <source>
        <dbReference type="EMBL" id="MCT8972028.1"/>
    </source>
</evidence>
<reference evidence="3 4" key="1">
    <citation type="submission" date="2022-04" db="EMBL/GenBank/DDBJ databases">
        <authorList>
            <person name="Ye Y.-Q."/>
            <person name="Du Z.-J."/>
        </authorList>
    </citation>
    <scope>NUCLEOTIDE SEQUENCE [LARGE SCALE GENOMIC DNA]</scope>
    <source>
        <strain evidence="3 4">A6E488</strain>
    </source>
</reference>
<dbReference type="Proteomes" id="UP001320898">
    <property type="component" value="Unassembled WGS sequence"/>
</dbReference>
<protein>
    <submittedName>
        <fullName evidence="3">Uncharacterized protein</fullName>
    </submittedName>
</protein>
<dbReference type="GO" id="GO:0030247">
    <property type="term" value="F:polysaccharide binding"/>
    <property type="evidence" value="ECO:0007669"/>
    <property type="project" value="InterPro"/>
</dbReference>
<gene>
    <name evidence="3" type="ORF">MUB46_09195</name>
</gene>
<evidence type="ECO:0000313" key="4">
    <source>
        <dbReference type="Proteomes" id="UP001320898"/>
    </source>
</evidence>
<dbReference type="InterPro" id="IPR055050">
    <property type="entry name" value="WsaF_C"/>
</dbReference>
<name>A0AAW5R044_9HYPH</name>
<dbReference type="AlphaFoldDB" id="A0AAW5R044"/>
<dbReference type="EMBL" id="JALIDZ010000004">
    <property type="protein sequence ID" value="MCT8972028.1"/>
    <property type="molecule type" value="Genomic_DNA"/>
</dbReference>
<feature type="domain" description="WsaF C-terminal" evidence="2">
    <location>
        <begin position="250"/>
        <end position="374"/>
    </location>
</feature>
<dbReference type="Gene3D" id="3.40.50.2000">
    <property type="entry name" value="Glycogen Phosphorylase B"/>
    <property type="match status" value="1"/>
</dbReference>
<dbReference type="Pfam" id="PF22772">
    <property type="entry name" value="WsaF_C"/>
    <property type="match status" value="1"/>
</dbReference>
<dbReference type="Gene3D" id="3.40.50.11090">
    <property type="match status" value="1"/>
</dbReference>
<sequence length="415" mass="46007">MNAIQKLQWLPAYVQRYGWATALNRGRGEIGKMIPGSLGKAISGGYGRFKLVDKFETHLGEEQGSGDPAVIAAAPRDSITWVIPDFAAGSGGHTTILRIVRGLELLGWKNQTIVIKEPYRWLRAGEAIAAIHKHFTPLEHTKVVLGCRNIPPSRFLIATGWQTAYWVAKYKDAAHKIYFVQDFEPYFYPVGSEQILAEGTYRLGLDAITAGDWLKDKLAAEYGMRTQAISFSCDHDIYKPAPRRPSKYAKQVFFYSRPGTARRAFELGVLALKRVCDARGDTAALLAGWDLDFYDIPFPHVDAGVVPPAKLADMIGQADAALVLSLTNLSLMPLEVLSCDCPLVVNRGANNEWLIDESVSWHCDLTVDSIAETLMTVLDGGAEVDARRKKGLDLSQSTSWDNEFKKFSSFLEAYE</sequence>
<keyword evidence="4" id="KW-1185">Reference proteome</keyword>
<proteinExistence type="predicted"/>
<dbReference type="InterPro" id="IPR048510">
    <property type="entry name" value="WsaF_N"/>
</dbReference>
<evidence type="ECO:0000259" key="1">
    <source>
        <dbReference type="Pfam" id="PF21374"/>
    </source>
</evidence>
<accession>A0AAW5R044</accession>